<feature type="transmembrane region" description="Helical" evidence="9">
    <location>
        <begin position="395"/>
        <end position="419"/>
    </location>
</feature>
<feature type="transmembrane region" description="Helical" evidence="9">
    <location>
        <begin position="356"/>
        <end position="375"/>
    </location>
</feature>
<evidence type="ECO:0000256" key="2">
    <source>
        <dbReference type="ARBA" id="ARBA00005887"/>
    </source>
</evidence>
<feature type="transmembrane region" description="Helical" evidence="9">
    <location>
        <begin position="172"/>
        <end position="194"/>
    </location>
</feature>
<dbReference type="GO" id="GO:0005886">
    <property type="term" value="C:plasma membrane"/>
    <property type="evidence" value="ECO:0007669"/>
    <property type="project" value="UniProtKB-SubCell"/>
</dbReference>
<feature type="transmembrane region" description="Helical" evidence="9">
    <location>
        <begin position="206"/>
        <end position="227"/>
    </location>
</feature>
<dbReference type="PANTHER" id="PTHR43029:SF10">
    <property type="entry name" value="AMMONIUM TRANSPORTER MEP2"/>
    <property type="match status" value="1"/>
</dbReference>
<comment type="subcellular location">
    <subcellularLocation>
        <location evidence="1">Cell membrane</location>
        <topology evidence="1">Multi-pass membrane protein</topology>
    </subcellularLocation>
</comment>
<dbReference type="Pfam" id="PF00909">
    <property type="entry name" value="Ammonium_transp"/>
    <property type="match status" value="1"/>
</dbReference>
<dbReference type="Gene3D" id="1.10.3430.10">
    <property type="entry name" value="Ammonium transporter AmtB like domains"/>
    <property type="match status" value="1"/>
</dbReference>
<proteinExistence type="inferred from homology"/>
<feature type="transmembrane region" description="Helical" evidence="9">
    <location>
        <begin position="300"/>
        <end position="320"/>
    </location>
</feature>
<keyword evidence="4" id="KW-1003">Cell membrane</keyword>
<dbReference type="InterPro" id="IPR001905">
    <property type="entry name" value="Ammonium_transpt"/>
</dbReference>
<keyword evidence="7 9" id="KW-0472">Membrane</keyword>
<feature type="transmembrane region" description="Helical" evidence="9">
    <location>
        <begin position="85"/>
        <end position="105"/>
    </location>
</feature>
<evidence type="ECO:0000256" key="7">
    <source>
        <dbReference type="ARBA" id="ARBA00023136"/>
    </source>
</evidence>
<dbReference type="InterPro" id="IPR002229">
    <property type="entry name" value="RhesusRHD"/>
</dbReference>
<dbReference type="PRINTS" id="PR00342">
    <property type="entry name" value="RHESUSRHD"/>
</dbReference>
<gene>
    <name evidence="11" type="ORF">A45J_0839</name>
</gene>
<evidence type="ECO:0000256" key="9">
    <source>
        <dbReference type="SAM" id="Phobius"/>
    </source>
</evidence>
<feature type="transmembrane region" description="Helical" evidence="9">
    <location>
        <begin position="52"/>
        <end position="73"/>
    </location>
</feature>
<reference evidence="11" key="1">
    <citation type="submission" date="2019-10" db="EMBL/GenBank/DDBJ databases">
        <title>Metagenomic sequencing of thiosulfate-disproportionating enrichment culture.</title>
        <authorList>
            <person name="Umezawa K."/>
            <person name="Kojima H."/>
            <person name="Fukui M."/>
        </authorList>
    </citation>
    <scope>NUCLEOTIDE SEQUENCE</scope>
    <source>
        <strain evidence="11">45J</strain>
    </source>
</reference>
<dbReference type="FunFam" id="1.10.3430.10:FF:000007">
    <property type="entry name" value="Ammonium transporter"/>
    <property type="match status" value="1"/>
</dbReference>
<feature type="transmembrane region" description="Helical" evidence="9">
    <location>
        <begin position="326"/>
        <end position="344"/>
    </location>
</feature>
<dbReference type="EMBL" id="BLAB01000001">
    <property type="protein sequence ID" value="GER93106.1"/>
    <property type="molecule type" value="Genomic_DNA"/>
</dbReference>
<evidence type="ECO:0000313" key="11">
    <source>
        <dbReference type="EMBL" id="GER93106.1"/>
    </source>
</evidence>
<dbReference type="NCBIfam" id="TIGR00836">
    <property type="entry name" value="amt"/>
    <property type="match status" value="1"/>
</dbReference>
<keyword evidence="6 9" id="KW-1133">Transmembrane helix</keyword>
<dbReference type="PROSITE" id="PS01219">
    <property type="entry name" value="AMMONIUM_TRANSP"/>
    <property type="match status" value="1"/>
</dbReference>
<protein>
    <submittedName>
        <fullName evidence="11">Ammonia channel protein</fullName>
    </submittedName>
</protein>
<evidence type="ECO:0000256" key="4">
    <source>
        <dbReference type="ARBA" id="ARBA00022475"/>
    </source>
</evidence>
<sequence>MRRLLSILMIIGLLGFAGLAFAEDQAQPLSPTLVEQPATAPAPLKIDTGDTAWMIVATAFVMLMTIPGLALFYGGLSKRKDTLNTIAMSFVTFCIVSVLWVVYGYTFAFGTDISGIIGSPAKILLAGVSVNSIADAAKTIPEYIFIVYQLTFAAITVALASGAYIERMKFSAWVLFSILWMTLAYLPIAHWVWGGGFLARLGALDFAGGTVVHINAGIAALVGALILGKRREMTLIPNNLTLVVTGAGLLWFGWFGFNAGSALAANGLAGAAFINTNTATAVAAVAWMLTEWMHSKKPTVLGLASGAVAGLVAITPAAGFVNITGALIIGIAAGVVSFLSVAVIKPKLGYDDTLDAFGIHGVAGTLGAILTGVFADPSINEAGKGLLYGNPGQLWTQIIAAGVTIVYTAVVTVIIFMIIKVFIGLRVDVEEEIEGLDESQHGEKAYNL</sequence>
<dbReference type="PANTHER" id="PTHR43029">
    <property type="entry name" value="AMMONIUM TRANSPORTER MEP2"/>
    <property type="match status" value="1"/>
</dbReference>
<evidence type="ECO:0000256" key="3">
    <source>
        <dbReference type="ARBA" id="ARBA00022448"/>
    </source>
</evidence>
<evidence type="ECO:0000256" key="1">
    <source>
        <dbReference type="ARBA" id="ARBA00004651"/>
    </source>
</evidence>
<keyword evidence="8" id="KW-0924">Ammonia transport</keyword>
<dbReference type="InterPro" id="IPR024041">
    <property type="entry name" value="NH4_transpt_AmtB-like_dom"/>
</dbReference>
<evidence type="ECO:0000256" key="8">
    <source>
        <dbReference type="ARBA" id="ARBA00023177"/>
    </source>
</evidence>
<feature type="domain" description="Ammonium transporter AmtB-like" evidence="10">
    <location>
        <begin position="52"/>
        <end position="446"/>
    </location>
</feature>
<dbReference type="InterPro" id="IPR029020">
    <property type="entry name" value="Ammonium/urea_transptr"/>
</dbReference>
<dbReference type="AlphaFoldDB" id="A0A5J4L6D3"/>
<feature type="transmembrane region" description="Helical" evidence="9">
    <location>
        <begin position="263"/>
        <end position="288"/>
    </location>
</feature>
<evidence type="ECO:0000259" key="10">
    <source>
        <dbReference type="Pfam" id="PF00909"/>
    </source>
</evidence>
<dbReference type="GO" id="GO:0008519">
    <property type="term" value="F:ammonium channel activity"/>
    <property type="evidence" value="ECO:0007669"/>
    <property type="project" value="InterPro"/>
</dbReference>
<evidence type="ECO:0000256" key="5">
    <source>
        <dbReference type="ARBA" id="ARBA00022692"/>
    </source>
</evidence>
<name>A0A5J4L6D3_9ZZZZ</name>
<comment type="similarity">
    <text evidence="2">Belongs to the ammonia transporter channel (TC 1.A.11.2) family.</text>
</comment>
<evidence type="ECO:0000256" key="6">
    <source>
        <dbReference type="ARBA" id="ARBA00022989"/>
    </source>
</evidence>
<keyword evidence="3" id="KW-0813">Transport</keyword>
<dbReference type="InterPro" id="IPR018047">
    <property type="entry name" value="Ammonium_transpt_CS"/>
</dbReference>
<dbReference type="SUPFAM" id="SSF111352">
    <property type="entry name" value="Ammonium transporter"/>
    <property type="match status" value="1"/>
</dbReference>
<accession>A0A5J4L6D3</accession>
<feature type="transmembrane region" description="Helical" evidence="9">
    <location>
        <begin position="239"/>
        <end position="257"/>
    </location>
</feature>
<feature type="transmembrane region" description="Helical" evidence="9">
    <location>
        <begin position="143"/>
        <end position="165"/>
    </location>
</feature>
<organism evidence="11">
    <name type="scientific">hot springs metagenome</name>
    <dbReference type="NCBI Taxonomy" id="433727"/>
    <lineage>
        <taxon>unclassified sequences</taxon>
        <taxon>metagenomes</taxon>
        <taxon>ecological metagenomes</taxon>
    </lineage>
</organism>
<keyword evidence="5 9" id="KW-0812">Transmembrane</keyword>
<comment type="caution">
    <text evidence="11">The sequence shown here is derived from an EMBL/GenBank/DDBJ whole genome shotgun (WGS) entry which is preliminary data.</text>
</comment>